<dbReference type="HOGENOM" id="CLU_2634271_0_0_11"/>
<dbReference type="KEGG" id="mrh:MycrhN_2378"/>
<name>G8RV95_MYCRN</name>
<dbReference type="OrthoDB" id="4638527at2"/>
<dbReference type="EMBL" id="CP003169">
    <property type="protein sequence ID" value="AEV72967.1"/>
    <property type="molecule type" value="Genomic_DNA"/>
</dbReference>
<keyword evidence="4" id="KW-1185">Reference proteome</keyword>
<keyword evidence="2" id="KW-0732">Signal</keyword>
<evidence type="ECO:0000313" key="3">
    <source>
        <dbReference type="EMBL" id="AEV72967.1"/>
    </source>
</evidence>
<dbReference type="STRING" id="710685.MycrhN_2378"/>
<sequence>MRLSGVLLGGLCAAAIAAAPAALADPSGYPPVDANGVPTNQSGGPVTTINGVPCTAGNYGTCFSFAQNQPGRANPRTSVGGSPTVTN</sequence>
<evidence type="ECO:0000256" key="1">
    <source>
        <dbReference type="SAM" id="MobiDB-lite"/>
    </source>
</evidence>
<feature type="chain" id="PRO_5003515224" description="Intersectin-EH binding protein Ibp1" evidence="2">
    <location>
        <begin position="25"/>
        <end position="87"/>
    </location>
</feature>
<organism evidence="3 4">
    <name type="scientific">Mycolicibacterium rhodesiae (strain NBB3)</name>
    <name type="common">Mycobacterium rhodesiae</name>
    <dbReference type="NCBI Taxonomy" id="710685"/>
    <lineage>
        <taxon>Bacteria</taxon>
        <taxon>Bacillati</taxon>
        <taxon>Actinomycetota</taxon>
        <taxon>Actinomycetes</taxon>
        <taxon>Mycobacteriales</taxon>
        <taxon>Mycobacteriaceae</taxon>
        <taxon>Mycolicibacterium</taxon>
    </lineage>
</organism>
<feature type="signal peptide" evidence="2">
    <location>
        <begin position="1"/>
        <end position="24"/>
    </location>
</feature>
<feature type="region of interest" description="Disordered" evidence="1">
    <location>
        <begin position="67"/>
        <end position="87"/>
    </location>
</feature>
<reference evidence="3 4" key="1">
    <citation type="submission" date="2011-12" db="EMBL/GenBank/DDBJ databases">
        <title>Complete sequence of Mycobacterium rhodesiae NBB3.</title>
        <authorList>
            <consortium name="US DOE Joint Genome Institute"/>
            <person name="Lucas S."/>
            <person name="Han J."/>
            <person name="Lapidus A."/>
            <person name="Cheng J.-F."/>
            <person name="Goodwin L."/>
            <person name="Pitluck S."/>
            <person name="Peters L."/>
            <person name="Mikhailova N."/>
            <person name="Gu W."/>
            <person name="Detter J.C."/>
            <person name="Han C."/>
            <person name="Tapia R."/>
            <person name="Land M."/>
            <person name="Hauser L."/>
            <person name="Kyrpides N."/>
            <person name="Ivanova N."/>
            <person name="Pagani I."/>
            <person name="Mattes T."/>
            <person name="Holmes A."/>
            <person name="Rutledge P."/>
            <person name="Paulsen I."/>
            <person name="Coleman N."/>
            <person name="Woyke T."/>
        </authorList>
    </citation>
    <scope>NUCLEOTIDE SEQUENCE [LARGE SCALE GENOMIC DNA]</scope>
    <source>
        <strain evidence="3 4">NBB3</strain>
    </source>
</reference>
<accession>G8RV95</accession>
<dbReference type="Proteomes" id="UP000005442">
    <property type="component" value="Chromosome"/>
</dbReference>
<protein>
    <recommendedName>
        <fullName evidence="5">Intersectin-EH binding protein Ibp1</fullName>
    </recommendedName>
</protein>
<dbReference type="AlphaFoldDB" id="G8RV95"/>
<evidence type="ECO:0000313" key="4">
    <source>
        <dbReference type="Proteomes" id="UP000005442"/>
    </source>
</evidence>
<dbReference type="RefSeq" id="WP_014210779.1">
    <property type="nucleotide sequence ID" value="NC_016604.1"/>
</dbReference>
<proteinExistence type="predicted"/>
<evidence type="ECO:0008006" key="5">
    <source>
        <dbReference type="Google" id="ProtNLM"/>
    </source>
</evidence>
<gene>
    <name evidence="3" type="ordered locus">MycrhN_2378</name>
</gene>
<evidence type="ECO:0000256" key="2">
    <source>
        <dbReference type="SAM" id="SignalP"/>
    </source>
</evidence>
<dbReference type="eggNOG" id="ENOG5031U73">
    <property type="taxonomic scope" value="Bacteria"/>
</dbReference>